<dbReference type="PROSITE" id="PS50929">
    <property type="entry name" value="ABC_TM1F"/>
    <property type="match status" value="2"/>
</dbReference>
<feature type="transmembrane region" description="Helical" evidence="9">
    <location>
        <begin position="1217"/>
        <end position="1242"/>
    </location>
</feature>
<evidence type="ECO:0000256" key="2">
    <source>
        <dbReference type="ARBA" id="ARBA00022448"/>
    </source>
</evidence>
<dbReference type="PROSITE" id="PS50893">
    <property type="entry name" value="ABC_TRANSPORTER_2"/>
    <property type="match status" value="2"/>
</dbReference>
<evidence type="ECO:0000256" key="8">
    <source>
        <dbReference type="ARBA" id="ARBA00023136"/>
    </source>
</evidence>
<evidence type="ECO:0000256" key="6">
    <source>
        <dbReference type="ARBA" id="ARBA00022840"/>
    </source>
</evidence>
<dbReference type="SMART" id="SM00382">
    <property type="entry name" value="AAA"/>
    <property type="match status" value="2"/>
</dbReference>
<dbReference type="PROSITE" id="PS00211">
    <property type="entry name" value="ABC_TRANSPORTER_1"/>
    <property type="match status" value="2"/>
</dbReference>
<dbReference type="GO" id="GO:0016887">
    <property type="term" value="F:ATP hydrolysis activity"/>
    <property type="evidence" value="ECO:0007669"/>
    <property type="project" value="InterPro"/>
</dbReference>
<keyword evidence="3 9" id="KW-0812">Transmembrane</keyword>
<sequence>MVSDLCPSASGPFDFGDRCIRETWAYLFPTGIVFFLCLFSLPFSLPPRVRRALGLDALQPFLTLDEAEMLSSDVHALDRDGESAAIPKPALWRTIMLTSISLLEGAAWLGLGVYYRVLGDPIEASSILPPLLGLSWIYAVLRSSLRPSVTVPYDLLILFVVHVVMGLWIIGALVYAQYVLDEALPGIGWMTGVGACMAGVVVQLVIVINMPMAVPDSRIKKDVGTLLSPEDYCTVWQWLTFNWMYPLIRRGRHETIREPSVWNLSPTMRSGSLFTKFRILPQHTLLRRLWVANSFDLCIDFALTAVSTLLSFSGPYFLELIIDNIDKKHPSKASRSRAYVYAFFAFICALLKAQMDLQHLYFGRRASTRIRSELMAAVYDKALKQKDYSGAIHQLKPGVILADDPSITSPHPADSGKIVNLMSVDASRFSEIVAESHKLIAAPLEIILASVFLYHLLGWAAFSGYFLLILALPETSRVTKLAIRNRKRLSTATDKRMNIMNEMLADIKFIKFFAWEERWIGRALDAREAEINSMIRARRNAIKVKFIWVATPILVSVAAFATYVLQGNELTVSTGFTSIALFAMMRPPLKFIPQFTRQALMSKVALDRIAVFLDEEEVPTTYNPAKPCADHLLEKGLGIENSSFSWNGDATADIAESSASSSSSAVHSDRTLPAEDCQFQLRDITVAFPERELTCVTGPTASGKTALIMALLGEMHILSMGKTYTPKDPSRFDSNGLSYSISYAGQSPWLFYQTIKENITFGSQYDDARYNAVLDCCALTDDLSVLPDGDNTLVGASGINLSGGQQARISLARAIYARTKYVILDEPLAAVDTHTCRCVFESLIKGKLLANRTVILATHHVQLVLPGCFYLVQMSHGRIETQGKVADLRAQGSLNNVVGTGGSGRTESESDAGCDAALESLSEAPQSAGFQKELSKPPAFEGQVEGAVRWSTFKTYLKASSYYTWAIVIICIGLTQALVVINRLWMRRWGEGYGTSKSIPGAVPFLAFPQQQIPLEELSNAISFPVADSNPLFYVIVYALIGACTSIIFLVTTIIQFDGAIRASRELFKRVLVPVVRAATHWHDVTPRGWILNRFGKDIMTIDWSVSASLQEVSASLATFTVSILTVAYFFPLFLIPATLIGLVYYHLAVGYLRTARSLRRLESDTRSPIFTGFGEMLSGIVSVRAFCAEQRLMDETHMKIDATTKMWYNFWTSNRWLLLNFDALGAAIVFIATIFSLASLVSAGTAALCMSSIMNFTQNVYKTCEAYTTLELDMFSVERLMEYSELPQEPRAVIKSNRPPAYWPSGSSGNSLVVVEDLNVRYSPELPLVLRGISFELKAGKHIGIVGRTGSGKSSLLMSLLGLIQADSGRVLIDGIDISTIGTDDLRSRVTFIPQDVPLFSGTLRDNLDPLGEFEDGDCLDALYRVEILNHSAASSDEDLSASLPKYVLANGRRISLDTQVRSGGANFSHGQRQLIALARAILQRNSIIILDEPTSSIDFATDAKIQAIIRAEFKGCLMLTVAHRLQTIIDCDRVIVLDKGLIVESDTPRRLLSIDEGIFRNMCRQSGRLAELEAEALAGPE</sequence>
<keyword evidence="6" id="KW-0067">ATP-binding</keyword>
<dbReference type="InterPro" id="IPR027417">
    <property type="entry name" value="P-loop_NTPase"/>
</dbReference>
<dbReference type="OrthoDB" id="6500128at2759"/>
<feature type="transmembrane region" description="Helical" evidence="9">
    <location>
        <begin position="1127"/>
        <end position="1148"/>
    </location>
</feature>
<keyword evidence="8 9" id="KW-0472">Membrane</keyword>
<dbReference type="InterPro" id="IPR003439">
    <property type="entry name" value="ABC_transporter-like_ATP-bd"/>
</dbReference>
<keyword evidence="4" id="KW-0677">Repeat</keyword>
<reference evidence="12" key="1">
    <citation type="journal article" date="2016" name="Mol. Biol. Evol.">
        <title>Comparative Genomics of Early-Diverging Mushroom-Forming Fungi Provides Insights into the Origins of Lignocellulose Decay Capabilities.</title>
        <authorList>
            <person name="Nagy L.G."/>
            <person name="Riley R."/>
            <person name="Tritt A."/>
            <person name="Adam C."/>
            <person name="Daum C."/>
            <person name="Floudas D."/>
            <person name="Sun H."/>
            <person name="Yadav J.S."/>
            <person name="Pangilinan J."/>
            <person name="Larsson K.H."/>
            <person name="Matsuura K."/>
            <person name="Barry K."/>
            <person name="Labutti K."/>
            <person name="Kuo R."/>
            <person name="Ohm R.A."/>
            <person name="Bhattacharya S.S."/>
            <person name="Shirouzu T."/>
            <person name="Yoshinaga Y."/>
            <person name="Martin F.M."/>
            <person name="Grigoriev I.V."/>
            <person name="Hibbett D.S."/>
        </authorList>
    </citation>
    <scope>NUCLEOTIDE SEQUENCE [LARGE SCALE GENOMIC DNA]</scope>
    <source>
        <strain evidence="12">CBS 109695</strain>
    </source>
</reference>
<keyword evidence="2" id="KW-0813">Transport</keyword>
<feature type="transmembrane region" description="Helical" evidence="9">
    <location>
        <begin position="24"/>
        <end position="45"/>
    </location>
</feature>
<evidence type="ECO:0000256" key="3">
    <source>
        <dbReference type="ARBA" id="ARBA00022692"/>
    </source>
</evidence>
<dbReference type="FunFam" id="3.40.50.300:FF:001354">
    <property type="entry name" value="ATP-binding cassette (ABC) transporter, putative"/>
    <property type="match status" value="1"/>
</dbReference>
<dbReference type="InterPro" id="IPR003593">
    <property type="entry name" value="AAA+_ATPase"/>
</dbReference>
<accession>A0A167VN46</accession>
<feature type="transmembrane region" description="Helical" evidence="9">
    <location>
        <begin position="1032"/>
        <end position="1055"/>
    </location>
</feature>
<feature type="domain" description="ABC transmembrane type-1" evidence="11">
    <location>
        <begin position="301"/>
        <end position="601"/>
    </location>
</feature>
<dbReference type="Pfam" id="PF00664">
    <property type="entry name" value="ABC_membrane"/>
    <property type="match status" value="3"/>
</dbReference>
<feature type="domain" description="ABC transporter" evidence="10">
    <location>
        <begin position="666"/>
        <end position="901"/>
    </location>
</feature>
<dbReference type="InterPro" id="IPR036640">
    <property type="entry name" value="ABC1_TM_sf"/>
</dbReference>
<dbReference type="CDD" id="cd03250">
    <property type="entry name" value="ABCC_MRP_domain1"/>
    <property type="match status" value="1"/>
</dbReference>
<evidence type="ECO:0000256" key="5">
    <source>
        <dbReference type="ARBA" id="ARBA00022741"/>
    </source>
</evidence>
<feature type="transmembrane region" description="Helical" evidence="9">
    <location>
        <begin position="446"/>
        <end position="472"/>
    </location>
</feature>
<evidence type="ECO:0000259" key="11">
    <source>
        <dbReference type="PROSITE" id="PS50929"/>
    </source>
</evidence>
<dbReference type="CDD" id="cd03244">
    <property type="entry name" value="ABCC_MRP_domain2"/>
    <property type="match status" value="1"/>
</dbReference>
<evidence type="ECO:0000256" key="1">
    <source>
        <dbReference type="ARBA" id="ARBA00004141"/>
    </source>
</evidence>
<dbReference type="Pfam" id="PF00005">
    <property type="entry name" value="ABC_tran"/>
    <property type="match status" value="2"/>
</dbReference>
<keyword evidence="12" id="KW-0378">Hydrolase</keyword>
<protein>
    <submittedName>
        <fullName evidence="12">P-loop containing nucleoside triphosphate hydrolase protein</fullName>
    </submittedName>
</protein>
<feature type="transmembrane region" description="Helical" evidence="9">
    <location>
        <begin position="546"/>
        <end position="564"/>
    </location>
</feature>
<proteinExistence type="predicted"/>
<feature type="transmembrane region" description="Helical" evidence="9">
    <location>
        <begin position="187"/>
        <end position="210"/>
    </location>
</feature>
<evidence type="ECO:0000259" key="10">
    <source>
        <dbReference type="PROSITE" id="PS50893"/>
    </source>
</evidence>
<dbReference type="Gene3D" id="3.40.50.300">
    <property type="entry name" value="P-loop containing nucleotide triphosphate hydrolases"/>
    <property type="match status" value="2"/>
</dbReference>
<feature type="transmembrane region" description="Helical" evidence="9">
    <location>
        <begin position="962"/>
        <end position="985"/>
    </location>
</feature>
<feature type="transmembrane region" description="Helical" evidence="9">
    <location>
        <begin position="338"/>
        <end position="355"/>
    </location>
</feature>
<name>A0A167VN46_9AGAM</name>
<dbReference type="InterPro" id="IPR011527">
    <property type="entry name" value="ABC1_TM_dom"/>
</dbReference>
<dbReference type="CDD" id="cd18604">
    <property type="entry name" value="ABC_6TM_VMR1_D2_like"/>
    <property type="match status" value="1"/>
</dbReference>
<dbReference type="STRING" id="436010.A0A167VN46"/>
<comment type="subcellular location">
    <subcellularLocation>
        <location evidence="1">Membrane</location>
        <topology evidence="1">Multi-pass membrane protein</topology>
    </subcellularLocation>
</comment>
<feature type="domain" description="ABC transporter" evidence="10">
    <location>
        <begin position="1316"/>
        <end position="1566"/>
    </location>
</feature>
<dbReference type="GO" id="GO:0016020">
    <property type="term" value="C:membrane"/>
    <property type="evidence" value="ECO:0007669"/>
    <property type="project" value="UniProtKB-SubCell"/>
</dbReference>
<dbReference type="Gene3D" id="1.20.1560.10">
    <property type="entry name" value="ABC transporter type 1, transmembrane domain"/>
    <property type="match status" value="2"/>
</dbReference>
<keyword evidence="7 9" id="KW-1133">Transmembrane helix</keyword>
<organism evidence="12">
    <name type="scientific">Athelia psychrophila</name>
    <dbReference type="NCBI Taxonomy" id="1759441"/>
    <lineage>
        <taxon>Eukaryota</taxon>
        <taxon>Fungi</taxon>
        <taxon>Dikarya</taxon>
        <taxon>Basidiomycota</taxon>
        <taxon>Agaricomycotina</taxon>
        <taxon>Agaricomycetes</taxon>
        <taxon>Agaricomycetidae</taxon>
        <taxon>Atheliales</taxon>
        <taxon>Atheliaceae</taxon>
        <taxon>Athelia</taxon>
    </lineage>
</organism>
<evidence type="ECO:0000256" key="9">
    <source>
        <dbReference type="SAM" id="Phobius"/>
    </source>
</evidence>
<dbReference type="InterPro" id="IPR017871">
    <property type="entry name" value="ABC_transporter-like_CS"/>
</dbReference>
<dbReference type="GO" id="GO:0005524">
    <property type="term" value="F:ATP binding"/>
    <property type="evidence" value="ECO:0007669"/>
    <property type="project" value="UniProtKB-KW"/>
</dbReference>
<dbReference type="PANTHER" id="PTHR24223:SF415">
    <property type="entry name" value="FI20190P1"/>
    <property type="match status" value="1"/>
</dbReference>
<dbReference type="FunFam" id="1.20.1560.10:FF:000013">
    <property type="entry name" value="ABC transporter C family member 2"/>
    <property type="match status" value="1"/>
</dbReference>
<dbReference type="SUPFAM" id="SSF90123">
    <property type="entry name" value="ABC transporter transmembrane region"/>
    <property type="match status" value="2"/>
</dbReference>
<keyword evidence="5" id="KW-0547">Nucleotide-binding</keyword>
<dbReference type="CDD" id="cd18596">
    <property type="entry name" value="ABC_6TM_VMR1_D1_like"/>
    <property type="match status" value="1"/>
</dbReference>
<feature type="domain" description="ABC transmembrane type-1" evidence="11">
    <location>
        <begin position="1018"/>
        <end position="1273"/>
    </location>
</feature>
<feature type="transmembrane region" description="Helical" evidence="9">
    <location>
        <begin position="153"/>
        <end position="175"/>
    </location>
</feature>
<evidence type="ECO:0000256" key="7">
    <source>
        <dbReference type="ARBA" id="ARBA00022989"/>
    </source>
</evidence>
<gene>
    <name evidence="12" type="ORF">FIBSPDRAFT_843236</name>
</gene>
<dbReference type="InterPro" id="IPR050173">
    <property type="entry name" value="ABC_transporter_C-like"/>
</dbReference>
<evidence type="ECO:0000256" key="4">
    <source>
        <dbReference type="ARBA" id="ARBA00022737"/>
    </source>
</evidence>
<dbReference type="EMBL" id="KV417856">
    <property type="protein sequence ID" value="KZP05192.1"/>
    <property type="molecule type" value="Genomic_DNA"/>
</dbReference>
<dbReference type="PANTHER" id="PTHR24223">
    <property type="entry name" value="ATP-BINDING CASSETTE SUB-FAMILY C"/>
    <property type="match status" value="1"/>
</dbReference>
<dbReference type="SUPFAM" id="SSF52540">
    <property type="entry name" value="P-loop containing nucleoside triphosphate hydrolases"/>
    <property type="match status" value="2"/>
</dbReference>
<evidence type="ECO:0000313" key="12">
    <source>
        <dbReference type="EMBL" id="KZP05192.1"/>
    </source>
</evidence>
<dbReference type="GO" id="GO:0140359">
    <property type="term" value="F:ABC-type transporter activity"/>
    <property type="evidence" value="ECO:0007669"/>
    <property type="project" value="InterPro"/>
</dbReference>